<name>A0A251X151_9RHOB</name>
<keyword evidence="3 5" id="KW-1133">Transmembrane helix</keyword>
<evidence type="ECO:0000259" key="6">
    <source>
        <dbReference type="Pfam" id="PF04932"/>
    </source>
</evidence>
<evidence type="ECO:0000256" key="5">
    <source>
        <dbReference type="SAM" id="Phobius"/>
    </source>
</evidence>
<dbReference type="PANTHER" id="PTHR37422">
    <property type="entry name" value="TEICHURONIC ACID BIOSYNTHESIS PROTEIN TUAE"/>
    <property type="match status" value="1"/>
</dbReference>
<feature type="transmembrane region" description="Helical" evidence="5">
    <location>
        <begin position="92"/>
        <end position="110"/>
    </location>
</feature>
<feature type="domain" description="O-antigen ligase-related" evidence="6">
    <location>
        <begin position="194"/>
        <end position="336"/>
    </location>
</feature>
<feature type="transmembrane region" description="Helical" evidence="5">
    <location>
        <begin position="188"/>
        <end position="203"/>
    </location>
</feature>
<feature type="transmembrane region" description="Helical" evidence="5">
    <location>
        <begin position="122"/>
        <end position="141"/>
    </location>
</feature>
<proteinExistence type="predicted"/>
<feature type="transmembrane region" description="Helical" evidence="5">
    <location>
        <begin position="358"/>
        <end position="376"/>
    </location>
</feature>
<dbReference type="OrthoDB" id="4391260at2"/>
<dbReference type="RefSeq" id="WP_086450110.1">
    <property type="nucleotide sequence ID" value="NZ_MSPP01000001.1"/>
</dbReference>
<reference evidence="7 8" key="1">
    <citation type="submission" date="2016-12" db="EMBL/GenBank/DDBJ databases">
        <title>The draft genome sequence of HSLHS2.</title>
        <authorList>
            <person name="Hu D."/>
            <person name="Wang L."/>
            <person name="Shao Z."/>
        </authorList>
    </citation>
    <scope>NUCLEOTIDE SEQUENCE [LARGE SCALE GENOMIC DNA]</scope>
    <source>
        <strain evidence="7">MCCC 1A06712</strain>
    </source>
</reference>
<evidence type="ECO:0000313" key="8">
    <source>
        <dbReference type="Proteomes" id="UP000194664"/>
    </source>
</evidence>
<comment type="subcellular location">
    <subcellularLocation>
        <location evidence="1">Membrane</location>
        <topology evidence="1">Multi-pass membrane protein</topology>
    </subcellularLocation>
</comment>
<accession>A0A251X151</accession>
<dbReference type="GO" id="GO:0016020">
    <property type="term" value="C:membrane"/>
    <property type="evidence" value="ECO:0007669"/>
    <property type="project" value="UniProtKB-SubCell"/>
</dbReference>
<dbReference type="AlphaFoldDB" id="A0A251X151"/>
<feature type="transmembrane region" description="Helical" evidence="5">
    <location>
        <begin position="209"/>
        <end position="227"/>
    </location>
</feature>
<feature type="transmembrane region" description="Helical" evidence="5">
    <location>
        <begin position="66"/>
        <end position="86"/>
    </location>
</feature>
<dbReference type="EMBL" id="MSPP01000001">
    <property type="protein sequence ID" value="OUD10459.1"/>
    <property type="molecule type" value="Genomic_DNA"/>
</dbReference>
<evidence type="ECO:0000256" key="3">
    <source>
        <dbReference type="ARBA" id="ARBA00022989"/>
    </source>
</evidence>
<keyword evidence="8" id="KW-1185">Reference proteome</keyword>
<dbReference type="Proteomes" id="UP000194664">
    <property type="component" value="Unassembled WGS sequence"/>
</dbReference>
<evidence type="ECO:0000256" key="2">
    <source>
        <dbReference type="ARBA" id="ARBA00022692"/>
    </source>
</evidence>
<feature type="transmembrane region" description="Helical" evidence="5">
    <location>
        <begin position="21"/>
        <end position="37"/>
    </location>
</feature>
<feature type="transmembrane region" description="Helical" evidence="5">
    <location>
        <begin position="388"/>
        <end position="404"/>
    </location>
</feature>
<dbReference type="PANTHER" id="PTHR37422:SF13">
    <property type="entry name" value="LIPOPOLYSACCHARIDE BIOSYNTHESIS PROTEIN PA4999-RELATED"/>
    <property type="match status" value="1"/>
</dbReference>
<organism evidence="7 8">
    <name type="scientific">Marivivens niveibacter</name>
    <dbReference type="NCBI Taxonomy" id="1930667"/>
    <lineage>
        <taxon>Bacteria</taxon>
        <taxon>Pseudomonadati</taxon>
        <taxon>Pseudomonadota</taxon>
        <taxon>Alphaproteobacteria</taxon>
        <taxon>Rhodobacterales</taxon>
        <taxon>Paracoccaceae</taxon>
        <taxon>Marivivens group</taxon>
        <taxon>Marivivens</taxon>
    </lineage>
</organism>
<dbReference type="InterPro" id="IPR051533">
    <property type="entry name" value="WaaL-like"/>
</dbReference>
<comment type="caution">
    <text evidence="7">The sequence shown here is derived from an EMBL/GenBank/DDBJ whole genome shotgun (WGS) entry which is preliminary data.</text>
</comment>
<evidence type="ECO:0000256" key="4">
    <source>
        <dbReference type="ARBA" id="ARBA00023136"/>
    </source>
</evidence>
<dbReference type="Pfam" id="PF04932">
    <property type="entry name" value="Wzy_C"/>
    <property type="match status" value="1"/>
</dbReference>
<protein>
    <recommendedName>
        <fullName evidence="6">O-antigen ligase-related domain-containing protein</fullName>
    </recommendedName>
</protein>
<keyword evidence="2 5" id="KW-0812">Transmembrane</keyword>
<sequence length="409" mass="45253">MKPPYPPYFGNEIRTDGSKKGVEILFVIALIPTLFIGSNSLSYVFSLLLLPISVLVHVTSDVPRKWYGIPIWIGLAMAICIASSYWSFTPLVTLHLALRGTLPAFILILLIGSMPSHRAWTLFKRCLAVSIVASLIAVLLWDHAVHSIYDPLIAGSWRGLYNHKNEAGAVGAVATIIFTDAWLRRKSKLNFTIAIASIVFLWGTQSRTALLLTVIAYMALLFIRRWYAGGYGRAVVGFYSILGTSVIAMALSNAEIQYWLFNDPYNFTGRVGIWRTAISVWSERPWLGFGFRSIFGDDSPNLIGDAVTPFAAIAPHPHSSYLQTMIGTGLIGLFLMALGLVVLPVAKTISIGSTLNPEPVPLCFAIIVFSTLRSVFESPAFQFARPSWIFWSISVAILYAFLNQRRISQ</sequence>
<dbReference type="InterPro" id="IPR007016">
    <property type="entry name" value="O-antigen_ligase-rel_domated"/>
</dbReference>
<evidence type="ECO:0000313" key="7">
    <source>
        <dbReference type="EMBL" id="OUD10459.1"/>
    </source>
</evidence>
<keyword evidence="4 5" id="KW-0472">Membrane</keyword>
<feature type="transmembrane region" description="Helical" evidence="5">
    <location>
        <begin position="325"/>
        <end position="346"/>
    </location>
</feature>
<gene>
    <name evidence="7" type="ORF">BVC71_02880</name>
</gene>
<feature type="transmembrane region" description="Helical" evidence="5">
    <location>
        <begin position="234"/>
        <end position="254"/>
    </location>
</feature>
<evidence type="ECO:0000256" key="1">
    <source>
        <dbReference type="ARBA" id="ARBA00004141"/>
    </source>
</evidence>